<evidence type="ECO:0000313" key="1">
    <source>
        <dbReference type="EMBL" id="CAF4608780.1"/>
    </source>
</evidence>
<dbReference type="AlphaFoldDB" id="A0A821CT09"/>
<accession>A0A821CT09</accession>
<feature type="non-terminal residue" evidence="1">
    <location>
        <position position="93"/>
    </location>
</feature>
<reference evidence="1" key="1">
    <citation type="submission" date="2021-02" db="EMBL/GenBank/DDBJ databases">
        <authorList>
            <person name="Nowell W R."/>
        </authorList>
    </citation>
    <scope>NUCLEOTIDE SEQUENCE</scope>
</reference>
<protein>
    <submittedName>
        <fullName evidence="1">Uncharacterized protein</fullName>
    </submittedName>
</protein>
<proteinExistence type="predicted"/>
<name>A0A821CT09_9BILA</name>
<sequence>MTQYPDWEITGFPENSVISNYSSALTFSSERYPNQIKYYEAIEVIVYITGSYSFTSTSQMDTMGYLYAGEFNPSDQNLNLLTQNDDYSGGNQF</sequence>
<dbReference type="EMBL" id="CAJOBO010012100">
    <property type="protein sequence ID" value="CAF4608780.1"/>
    <property type="molecule type" value="Genomic_DNA"/>
</dbReference>
<gene>
    <name evidence="1" type="ORF">HFQ381_LOCUS33894</name>
</gene>
<evidence type="ECO:0000313" key="2">
    <source>
        <dbReference type="Proteomes" id="UP000663851"/>
    </source>
</evidence>
<dbReference type="Proteomes" id="UP000663851">
    <property type="component" value="Unassembled WGS sequence"/>
</dbReference>
<organism evidence="1 2">
    <name type="scientific">Rotaria socialis</name>
    <dbReference type="NCBI Taxonomy" id="392032"/>
    <lineage>
        <taxon>Eukaryota</taxon>
        <taxon>Metazoa</taxon>
        <taxon>Spiralia</taxon>
        <taxon>Gnathifera</taxon>
        <taxon>Rotifera</taxon>
        <taxon>Eurotatoria</taxon>
        <taxon>Bdelloidea</taxon>
        <taxon>Philodinida</taxon>
        <taxon>Philodinidae</taxon>
        <taxon>Rotaria</taxon>
    </lineage>
</organism>
<comment type="caution">
    <text evidence="1">The sequence shown here is derived from an EMBL/GenBank/DDBJ whole genome shotgun (WGS) entry which is preliminary data.</text>
</comment>